<dbReference type="SUPFAM" id="SSF81301">
    <property type="entry name" value="Nucleotidyltransferase"/>
    <property type="match status" value="1"/>
</dbReference>
<accession>A0A3E2B4J0</accession>
<dbReference type="EMBL" id="QQRQ01000006">
    <property type="protein sequence ID" value="RFT06917.1"/>
    <property type="molecule type" value="Genomic_DNA"/>
</dbReference>
<reference evidence="3 4" key="1">
    <citation type="submission" date="2018-07" db="EMBL/GenBank/DDBJ databases">
        <title>GABA Modulating Bacteria of the Human Gut Microbiota.</title>
        <authorList>
            <person name="Strandwitz P."/>
            <person name="Kim K.H."/>
            <person name="Terekhova D."/>
            <person name="Liu J.K."/>
            <person name="Sharma A."/>
            <person name="Levering J."/>
            <person name="Mcdonald D."/>
            <person name="Dietrich D."/>
            <person name="Ramadhar T.R."/>
            <person name="Lekbua A."/>
            <person name="Mroue N."/>
            <person name="Liston C."/>
            <person name="Stewart E.J."/>
            <person name="Dubin M.J."/>
            <person name="Zengler K."/>
            <person name="Knight R."/>
            <person name="Gilbert J.A."/>
            <person name="Clardy J."/>
            <person name="Lewis K."/>
        </authorList>
    </citation>
    <scope>NUCLEOTIDE SEQUENCE [LARGE SCALE GENOMIC DNA]</scope>
    <source>
        <strain evidence="3 4">KLE1738</strain>
    </source>
</reference>
<evidence type="ECO:0000256" key="1">
    <source>
        <dbReference type="ARBA" id="ARBA00004976"/>
    </source>
</evidence>
<evidence type="ECO:0000313" key="3">
    <source>
        <dbReference type="EMBL" id="RFT06917.1"/>
    </source>
</evidence>
<dbReference type="InterPro" id="IPR043519">
    <property type="entry name" value="NT_sf"/>
</dbReference>
<keyword evidence="4" id="KW-1185">Reference proteome</keyword>
<dbReference type="PANTHER" id="PTHR47837:SF1">
    <property type="entry name" value="GTP PYROPHOSPHOKINASE YJBM"/>
    <property type="match status" value="1"/>
</dbReference>
<proteinExistence type="predicted"/>
<dbReference type="GO" id="GO:0015970">
    <property type="term" value="P:guanosine tetraphosphate biosynthetic process"/>
    <property type="evidence" value="ECO:0007669"/>
    <property type="project" value="UniProtKB-UniPathway"/>
</dbReference>
<protein>
    <recommendedName>
        <fullName evidence="2">RelA/SpoT domain-containing protein</fullName>
    </recommendedName>
</protein>
<feature type="domain" description="RelA/SpoT" evidence="2">
    <location>
        <begin position="75"/>
        <end position="195"/>
    </location>
</feature>
<dbReference type="GeneID" id="97995203"/>
<dbReference type="InterPro" id="IPR052366">
    <property type="entry name" value="GTP_Pyrophosphokinase"/>
</dbReference>
<organism evidence="3 4">
    <name type="scientific">Evtepia gabavorous</name>
    <dbReference type="NCBI Taxonomy" id="2211183"/>
    <lineage>
        <taxon>Bacteria</taxon>
        <taxon>Bacillati</taxon>
        <taxon>Bacillota</taxon>
        <taxon>Clostridia</taxon>
        <taxon>Eubacteriales</taxon>
        <taxon>Evtepia</taxon>
    </lineage>
</organism>
<sequence length="348" mass="40838">MPEIKQQRWKIVEYSKRQINDAGNIIRKDNTTAEELAFATQVIDNWRAAHAYPMHVIYIHLRRMAAPRNDILVVERLKRLDSIIGKLRRETRMDLWRMQDLGGCRFITPSVDEVFHFAEEYKKSRVRHEYKRTYDYIHNPKPSGYRSLHLVYKYHSEKKDAYNQNMLVEIQFRSRLQHVWATALETMGLFTKQALKAGQGAGYVKRFFVLVSSLFAMRENCPIIPGTFKDENELVSEIEQINDQYHLLEILSAIRVALDHENGVKLDKKGYYVLILNYITRKLRIRYFSPSQIDEANTLYTQIESNHAEDEIDAVLVRAASFSELKAAYPNYFADIGEFLDLVQAHLK</sequence>
<dbReference type="PANTHER" id="PTHR47837">
    <property type="entry name" value="GTP PYROPHOSPHOKINASE YJBM"/>
    <property type="match status" value="1"/>
</dbReference>
<comment type="caution">
    <text evidence="3">The sequence shown here is derived from an EMBL/GenBank/DDBJ whole genome shotgun (WGS) entry which is preliminary data.</text>
</comment>
<name>A0A3E2B4J0_9FIRM</name>
<dbReference type="Gene3D" id="3.30.460.10">
    <property type="entry name" value="Beta Polymerase, domain 2"/>
    <property type="match status" value="1"/>
</dbReference>
<evidence type="ECO:0000259" key="2">
    <source>
        <dbReference type="SMART" id="SM00954"/>
    </source>
</evidence>
<dbReference type="SMART" id="SM00954">
    <property type="entry name" value="RelA_SpoT"/>
    <property type="match status" value="1"/>
</dbReference>
<dbReference type="UniPathway" id="UPA00908">
    <property type="reaction ID" value="UER00884"/>
</dbReference>
<dbReference type="Pfam" id="PF04607">
    <property type="entry name" value="RelA_SpoT"/>
    <property type="match status" value="1"/>
</dbReference>
<gene>
    <name evidence="3" type="ORF">DV520_05560</name>
</gene>
<dbReference type="Proteomes" id="UP000260649">
    <property type="component" value="Unassembled WGS sequence"/>
</dbReference>
<dbReference type="RefSeq" id="WP_117142061.1">
    <property type="nucleotide sequence ID" value="NZ_CAKXKJ010000006.1"/>
</dbReference>
<comment type="pathway">
    <text evidence="1">Purine metabolism; ppGpp biosynthesis; ppGpp from GTP: step 1/2.</text>
</comment>
<dbReference type="AlphaFoldDB" id="A0A3E2B4J0"/>
<dbReference type="InterPro" id="IPR007685">
    <property type="entry name" value="RelA_SpoT"/>
</dbReference>
<evidence type="ECO:0000313" key="4">
    <source>
        <dbReference type="Proteomes" id="UP000260649"/>
    </source>
</evidence>
<dbReference type="CDD" id="cd05399">
    <property type="entry name" value="NT_Rel-Spo_like"/>
    <property type="match status" value="1"/>
</dbReference>
<dbReference type="OrthoDB" id="9801824at2"/>